<sequence length="690" mass="77105">MDIDLAIQMAGEEKVGLVVRGPIDADDVKGSVSDVPTSTDLKPWKVKKPWELFRAVSPANDIEIYESKAVSVASQDFEVTPPETGYLCIRCQGDEEFYIPSHVVDCFQCVDIILHGDAIFKENLEKMIRFPDIRAEIMEAVLRFVFIEHLNNVKYAKYWGPDAPRLVFQFEVEPDQVMDLIQASHFLGIKSLLNVAATMVAHHLADIPDVSSMLPDLAWCVAELLTAQQLFDAEQRPDFLSLNLETSVLWERHCKRLQVEDLVQPVSASNYPSYDTWDFSEGPPPTSWKSLYVTHVLQQLADRQDGEKLDDFFAEVALKGKFACRHTIRGMMWDWVLNVPKSLPLASYVSLFPNIFSLVLVKLPLGKELADGTLPCMSLGDILSHLPHLQHLDVSESGVTADAAVSLSKGLKSHARLQVLRIAYNSIQTRGFSAIAMCFPTVRTLKLFDVRGNGIQLSLAQEVVAALEQSSVKELLLAGNPTSFGIQMPHFQRSGQTHTISIRSTDFYQMNDVAEEVESGPAFILQSYLWSSLPKHLKKLQLAECQVSDSQIGILVRALHGHETIEGLELNDNRITSTGACAIFTWLQGNLSLRELLLGNNNITDSSSTDLIKALGTHPRLEKVSLRGNYSYGEDNLRMVIQAARGQGEALLLTQQKRFILDLSMTDVSHTTRARILREIADVTEIYLFI</sequence>
<keyword evidence="2" id="KW-0343">GTPase activation</keyword>
<dbReference type="Pfam" id="PF13516">
    <property type="entry name" value="LRR_6"/>
    <property type="match status" value="1"/>
</dbReference>
<keyword evidence="7" id="KW-1185">Reference proteome</keyword>
<dbReference type="GeneID" id="112279808"/>
<dbReference type="Proteomes" id="UP000006727">
    <property type="component" value="Chromosome 3"/>
</dbReference>
<proteinExistence type="predicted"/>
<name>A0A2K1KXM4_PHYPA</name>
<dbReference type="PANTHER" id="PTHR24113:SF12">
    <property type="entry name" value="RAN GTPASE-ACTIVATING PROTEIN 1"/>
    <property type="match status" value="1"/>
</dbReference>
<dbReference type="InterPro" id="IPR011333">
    <property type="entry name" value="SKP1/BTB/POZ_sf"/>
</dbReference>
<keyword evidence="4" id="KW-0677">Repeat</keyword>
<dbReference type="EnsemblPlants" id="Pp3c3_37480V3.3">
    <property type="protein sequence ID" value="Pp3c3_37480V3.3"/>
    <property type="gene ID" value="Pp3c3_37480"/>
</dbReference>
<evidence type="ECO:0000313" key="5">
    <source>
        <dbReference type="EMBL" id="PNR58521.1"/>
    </source>
</evidence>
<reference evidence="6" key="3">
    <citation type="submission" date="2020-12" db="UniProtKB">
        <authorList>
            <consortium name="EnsemblPlants"/>
        </authorList>
    </citation>
    <scope>IDENTIFICATION</scope>
</reference>
<dbReference type="PaxDb" id="3218-PP1S96_156V6.1"/>
<reference evidence="5 7" key="2">
    <citation type="journal article" date="2018" name="Plant J.">
        <title>The Physcomitrella patens chromosome-scale assembly reveals moss genome structure and evolution.</title>
        <authorList>
            <person name="Lang D."/>
            <person name="Ullrich K.K."/>
            <person name="Murat F."/>
            <person name="Fuchs J."/>
            <person name="Jenkins J."/>
            <person name="Haas F.B."/>
            <person name="Piednoel M."/>
            <person name="Gundlach H."/>
            <person name="Van Bel M."/>
            <person name="Meyberg R."/>
            <person name="Vives C."/>
            <person name="Morata J."/>
            <person name="Symeonidi A."/>
            <person name="Hiss M."/>
            <person name="Muchero W."/>
            <person name="Kamisugi Y."/>
            <person name="Saleh O."/>
            <person name="Blanc G."/>
            <person name="Decker E.L."/>
            <person name="van Gessel N."/>
            <person name="Grimwood J."/>
            <person name="Hayes R.D."/>
            <person name="Graham S.W."/>
            <person name="Gunter L.E."/>
            <person name="McDaniel S.F."/>
            <person name="Hoernstein S.N.W."/>
            <person name="Larsson A."/>
            <person name="Li F.W."/>
            <person name="Perroud P.F."/>
            <person name="Phillips J."/>
            <person name="Ranjan P."/>
            <person name="Rokshar D.S."/>
            <person name="Rothfels C.J."/>
            <person name="Schneider L."/>
            <person name="Shu S."/>
            <person name="Stevenson D.W."/>
            <person name="Thummler F."/>
            <person name="Tillich M."/>
            <person name="Villarreal Aguilar J.C."/>
            <person name="Widiez T."/>
            <person name="Wong G.K."/>
            <person name="Wymore A."/>
            <person name="Zhang Y."/>
            <person name="Zimmer A.D."/>
            <person name="Quatrano R.S."/>
            <person name="Mayer K.F.X."/>
            <person name="Goodstein D."/>
            <person name="Casacuberta J.M."/>
            <person name="Vandepoele K."/>
            <person name="Reski R."/>
            <person name="Cuming A.C."/>
            <person name="Tuskan G.A."/>
            <person name="Maumus F."/>
            <person name="Salse J."/>
            <person name="Schmutz J."/>
            <person name="Rensing S.A."/>
        </authorList>
    </citation>
    <scope>NUCLEOTIDE SEQUENCE [LARGE SCALE GENOMIC DNA]</scope>
    <source>
        <strain evidence="6 7">cv. Gransden 2004</strain>
    </source>
</reference>
<gene>
    <name evidence="6" type="primary">LOC112279808</name>
    <name evidence="5" type="ORF">PHYPA_005516</name>
</gene>
<dbReference type="AlphaFoldDB" id="A0A2K1KXM4"/>
<evidence type="ECO:0000313" key="7">
    <source>
        <dbReference type="Proteomes" id="UP000006727"/>
    </source>
</evidence>
<dbReference type="InterPro" id="IPR027038">
    <property type="entry name" value="RanGap"/>
</dbReference>
<dbReference type="InterPro" id="IPR001611">
    <property type="entry name" value="Leu-rich_rpt"/>
</dbReference>
<dbReference type="EnsemblPlants" id="Pp3c3_37480V3.1">
    <property type="protein sequence ID" value="Pp3c3_37480V3.1"/>
    <property type="gene ID" value="Pp3c3_37480"/>
</dbReference>
<reference evidence="5 7" key="1">
    <citation type="journal article" date="2008" name="Science">
        <title>The Physcomitrella genome reveals evolutionary insights into the conquest of land by plants.</title>
        <authorList>
            <person name="Rensing S."/>
            <person name="Lang D."/>
            <person name="Zimmer A."/>
            <person name="Terry A."/>
            <person name="Salamov A."/>
            <person name="Shapiro H."/>
            <person name="Nishiyama T."/>
            <person name="Perroud P.-F."/>
            <person name="Lindquist E."/>
            <person name="Kamisugi Y."/>
            <person name="Tanahashi T."/>
            <person name="Sakakibara K."/>
            <person name="Fujita T."/>
            <person name="Oishi K."/>
            <person name="Shin-I T."/>
            <person name="Kuroki Y."/>
            <person name="Toyoda A."/>
            <person name="Suzuki Y."/>
            <person name="Hashimoto A."/>
            <person name="Yamaguchi K."/>
            <person name="Sugano A."/>
            <person name="Kohara Y."/>
            <person name="Fujiyama A."/>
            <person name="Anterola A."/>
            <person name="Aoki S."/>
            <person name="Ashton N."/>
            <person name="Barbazuk W.B."/>
            <person name="Barker E."/>
            <person name="Bennetzen J."/>
            <person name="Bezanilla M."/>
            <person name="Blankenship R."/>
            <person name="Cho S.H."/>
            <person name="Dutcher S."/>
            <person name="Estelle M."/>
            <person name="Fawcett J.A."/>
            <person name="Gundlach H."/>
            <person name="Hanada K."/>
            <person name="Heyl A."/>
            <person name="Hicks K.A."/>
            <person name="Hugh J."/>
            <person name="Lohr M."/>
            <person name="Mayer K."/>
            <person name="Melkozernov A."/>
            <person name="Murata T."/>
            <person name="Nelson D."/>
            <person name="Pils B."/>
            <person name="Prigge M."/>
            <person name="Reiss B."/>
            <person name="Renner T."/>
            <person name="Rombauts S."/>
            <person name="Rushton P."/>
            <person name="Sanderfoot A."/>
            <person name="Schween G."/>
            <person name="Shiu S.-H."/>
            <person name="Stueber K."/>
            <person name="Theodoulou F.L."/>
            <person name="Tu H."/>
            <person name="Van de Peer Y."/>
            <person name="Verrier P.J."/>
            <person name="Waters E."/>
            <person name="Wood A."/>
            <person name="Yang L."/>
            <person name="Cove D."/>
            <person name="Cuming A."/>
            <person name="Hasebe M."/>
            <person name="Lucas S."/>
            <person name="Mishler D.B."/>
            <person name="Reski R."/>
            <person name="Grigoriev I."/>
            <person name="Quatrano R.S."/>
            <person name="Boore J.L."/>
        </authorList>
    </citation>
    <scope>NUCLEOTIDE SEQUENCE [LARGE SCALE GENOMIC DNA]</scope>
    <source>
        <strain evidence="6 7">cv. Gransden 2004</strain>
    </source>
</reference>
<evidence type="ECO:0000256" key="1">
    <source>
        <dbReference type="ARBA" id="ARBA00004906"/>
    </source>
</evidence>
<dbReference type="Gene3D" id="3.80.10.10">
    <property type="entry name" value="Ribonuclease Inhibitor"/>
    <property type="match status" value="2"/>
</dbReference>
<protein>
    <recommendedName>
        <fullName evidence="8">BTB domain-containing protein</fullName>
    </recommendedName>
</protein>
<comment type="pathway">
    <text evidence="1">Protein modification; protein ubiquitination.</text>
</comment>
<dbReference type="STRING" id="3218.A0A2K1KXM4"/>
<dbReference type="SMART" id="SM00368">
    <property type="entry name" value="LRR_RI"/>
    <property type="match status" value="5"/>
</dbReference>
<dbReference type="InterPro" id="IPR032675">
    <property type="entry name" value="LRR_dom_sf"/>
</dbReference>
<evidence type="ECO:0000313" key="6">
    <source>
        <dbReference type="EnsemblPlants" id="Pp3c3_37480V3.1"/>
    </source>
</evidence>
<evidence type="ECO:0008006" key="8">
    <source>
        <dbReference type="Google" id="ProtNLM"/>
    </source>
</evidence>
<organism evidence="5">
    <name type="scientific">Physcomitrium patens</name>
    <name type="common">Spreading-leaved earth moss</name>
    <name type="synonym">Physcomitrella patens</name>
    <dbReference type="NCBI Taxonomy" id="3218"/>
    <lineage>
        <taxon>Eukaryota</taxon>
        <taxon>Viridiplantae</taxon>
        <taxon>Streptophyta</taxon>
        <taxon>Embryophyta</taxon>
        <taxon>Bryophyta</taxon>
        <taxon>Bryophytina</taxon>
        <taxon>Bryopsida</taxon>
        <taxon>Funariidae</taxon>
        <taxon>Funariales</taxon>
        <taxon>Funariaceae</taxon>
        <taxon>Physcomitrium</taxon>
    </lineage>
</organism>
<dbReference type="SUPFAM" id="SSF52047">
    <property type="entry name" value="RNI-like"/>
    <property type="match status" value="1"/>
</dbReference>
<evidence type="ECO:0000256" key="2">
    <source>
        <dbReference type="ARBA" id="ARBA00022468"/>
    </source>
</evidence>
<dbReference type="Gramene" id="Pp3c3_37480V3.3">
    <property type="protein sequence ID" value="Pp3c3_37480V3.3"/>
    <property type="gene ID" value="Pp3c3_37480"/>
</dbReference>
<evidence type="ECO:0000256" key="3">
    <source>
        <dbReference type="ARBA" id="ARBA00022614"/>
    </source>
</evidence>
<keyword evidence="3" id="KW-0433">Leucine-rich repeat</keyword>
<accession>A0A2K1KXM4</accession>
<dbReference type="GO" id="GO:0005096">
    <property type="term" value="F:GTPase activator activity"/>
    <property type="evidence" value="ECO:0007669"/>
    <property type="project" value="UniProtKB-KW"/>
</dbReference>
<dbReference type="Gene3D" id="3.30.710.10">
    <property type="entry name" value="Potassium Channel Kv1.1, Chain A"/>
    <property type="match status" value="1"/>
</dbReference>
<dbReference type="Gramene" id="Pp3c3_37480V3.1">
    <property type="protein sequence ID" value="Pp3c3_37480V3.1"/>
    <property type="gene ID" value="Pp3c3_37480"/>
</dbReference>
<dbReference type="PANTHER" id="PTHR24113">
    <property type="entry name" value="RAN GTPASE-ACTIVATING PROTEIN 1"/>
    <property type="match status" value="1"/>
</dbReference>
<evidence type="ECO:0000256" key="4">
    <source>
        <dbReference type="ARBA" id="ARBA00022737"/>
    </source>
</evidence>
<dbReference type="EMBL" id="ABEU02000003">
    <property type="protein sequence ID" value="PNR58521.1"/>
    <property type="molecule type" value="Genomic_DNA"/>
</dbReference>
<dbReference type="RefSeq" id="XP_024370301.1">
    <property type="nucleotide sequence ID" value="XM_024514533.2"/>
</dbReference>
<dbReference type="OrthoDB" id="1893454at2759"/>